<dbReference type="InterPro" id="IPR050256">
    <property type="entry name" value="Glycosyltransferase_2"/>
</dbReference>
<keyword evidence="5" id="KW-0812">Transmembrane</keyword>
<accession>A0A1F7JBP4</accession>
<evidence type="ECO:0000256" key="1">
    <source>
        <dbReference type="ARBA" id="ARBA00004651"/>
    </source>
</evidence>
<keyword evidence="4 10" id="KW-0808">Transferase</keyword>
<evidence type="ECO:0000256" key="6">
    <source>
        <dbReference type="ARBA" id="ARBA00022989"/>
    </source>
</evidence>
<evidence type="ECO:0000313" key="11">
    <source>
        <dbReference type="Proteomes" id="UP000178857"/>
    </source>
</evidence>
<dbReference type="STRING" id="1802069.A2970_00005"/>
<comment type="caution">
    <text evidence="10">The sequence shown here is derived from an EMBL/GenBank/DDBJ whole genome shotgun (WGS) entry which is preliminary data.</text>
</comment>
<dbReference type="PANTHER" id="PTHR48090">
    <property type="entry name" value="UNDECAPRENYL-PHOSPHATE 4-DEOXY-4-FORMAMIDO-L-ARABINOSE TRANSFERASE-RELATED"/>
    <property type="match status" value="1"/>
</dbReference>
<dbReference type="FunFam" id="3.90.550.10:FF:000079">
    <property type="entry name" value="Probable glycosyl transferase"/>
    <property type="match status" value="1"/>
</dbReference>
<dbReference type="SUPFAM" id="SSF53448">
    <property type="entry name" value="Nucleotide-diphospho-sugar transferases"/>
    <property type="match status" value="1"/>
</dbReference>
<feature type="domain" description="Glycosyltransferase 2-like" evidence="9">
    <location>
        <begin position="8"/>
        <end position="166"/>
    </location>
</feature>
<dbReference type="GO" id="GO:0005886">
    <property type="term" value="C:plasma membrane"/>
    <property type="evidence" value="ECO:0007669"/>
    <property type="project" value="UniProtKB-SubCell"/>
</dbReference>
<proteinExistence type="inferred from homology"/>
<dbReference type="Pfam" id="PF00535">
    <property type="entry name" value="Glycos_transf_2"/>
    <property type="match status" value="1"/>
</dbReference>
<evidence type="ECO:0000313" key="10">
    <source>
        <dbReference type="EMBL" id="OGK53037.1"/>
    </source>
</evidence>
<evidence type="ECO:0000256" key="2">
    <source>
        <dbReference type="ARBA" id="ARBA00022475"/>
    </source>
</evidence>
<evidence type="ECO:0000256" key="4">
    <source>
        <dbReference type="ARBA" id="ARBA00022679"/>
    </source>
</evidence>
<evidence type="ECO:0000256" key="3">
    <source>
        <dbReference type="ARBA" id="ARBA00022676"/>
    </source>
</evidence>
<dbReference type="EMBL" id="MGAT01000007">
    <property type="protein sequence ID" value="OGK53037.1"/>
    <property type="molecule type" value="Genomic_DNA"/>
</dbReference>
<keyword evidence="3" id="KW-0328">Glycosyltransferase</keyword>
<dbReference type="Proteomes" id="UP000178857">
    <property type="component" value="Unassembled WGS sequence"/>
</dbReference>
<evidence type="ECO:0000259" key="9">
    <source>
        <dbReference type="Pfam" id="PF00535"/>
    </source>
</evidence>
<keyword evidence="7" id="KW-0472">Membrane</keyword>
<evidence type="ECO:0000256" key="7">
    <source>
        <dbReference type="ARBA" id="ARBA00023136"/>
    </source>
</evidence>
<dbReference type="PANTHER" id="PTHR48090:SF1">
    <property type="entry name" value="PROPHAGE BACTOPRENOL GLUCOSYL TRANSFERASE HOMOLOG"/>
    <property type="match status" value="1"/>
</dbReference>
<name>A0A1F7JBP4_9BACT</name>
<dbReference type="CDD" id="cd04187">
    <property type="entry name" value="DPM1_like_bac"/>
    <property type="match status" value="1"/>
</dbReference>
<sequence>MENNFLLSVIIPVYNEQDNIKVLLNRLIPVVKKYQYEIIFVDDGSKDKTPEMLKKQGAKNKNIKLISFYRNFGHQMALTAGYEVAKGDAVISLDADLQDPPEIILKMLERWRVGAKIVYAKRSKREVDGFFKKITAQFFYRFINFLSDTEIPTDVGDFRLLDREVVDFLNKLPEQSRFLRGLVSWGSYPADYVYFEREKRFAGKTHYGILKMINFALDGITSFSVRPLRIATYLGVTAGL</sequence>
<protein>
    <submittedName>
        <fullName evidence="10">Glycosyltransferase</fullName>
    </submittedName>
</protein>
<comment type="similarity">
    <text evidence="8">Belongs to the glycosyltransferase 2 family. GtrB subfamily.</text>
</comment>
<dbReference type="AlphaFoldDB" id="A0A1F7JBP4"/>
<gene>
    <name evidence="10" type="ORF">A2970_00005</name>
</gene>
<dbReference type="InterPro" id="IPR001173">
    <property type="entry name" value="Glyco_trans_2-like"/>
</dbReference>
<comment type="subcellular location">
    <subcellularLocation>
        <location evidence="1">Cell membrane</location>
        <topology evidence="1">Multi-pass membrane protein</topology>
    </subcellularLocation>
</comment>
<feature type="non-terminal residue" evidence="10">
    <location>
        <position position="240"/>
    </location>
</feature>
<evidence type="ECO:0000256" key="8">
    <source>
        <dbReference type="ARBA" id="ARBA00038152"/>
    </source>
</evidence>
<dbReference type="Gene3D" id="3.90.550.10">
    <property type="entry name" value="Spore Coat Polysaccharide Biosynthesis Protein SpsA, Chain A"/>
    <property type="match status" value="1"/>
</dbReference>
<keyword evidence="2" id="KW-1003">Cell membrane</keyword>
<dbReference type="GO" id="GO:0016757">
    <property type="term" value="F:glycosyltransferase activity"/>
    <property type="evidence" value="ECO:0007669"/>
    <property type="project" value="UniProtKB-KW"/>
</dbReference>
<reference evidence="10 11" key="1">
    <citation type="journal article" date="2016" name="Nat. Commun.">
        <title>Thousands of microbial genomes shed light on interconnected biogeochemical processes in an aquifer system.</title>
        <authorList>
            <person name="Anantharaman K."/>
            <person name="Brown C.T."/>
            <person name="Hug L.A."/>
            <person name="Sharon I."/>
            <person name="Castelle C.J."/>
            <person name="Probst A.J."/>
            <person name="Thomas B.C."/>
            <person name="Singh A."/>
            <person name="Wilkins M.J."/>
            <person name="Karaoz U."/>
            <person name="Brodie E.L."/>
            <person name="Williams K.H."/>
            <person name="Hubbard S.S."/>
            <person name="Banfield J.F."/>
        </authorList>
    </citation>
    <scope>NUCLEOTIDE SEQUENCE [LARGE SCALE GENOMIC DNA]</scope>
</reference>
<keyword evidence="6" id="KW-1133">Transmembrane helix</keyword>
<dbReference type="InterPro" id="IPR029044">
    <property type="entry name" value="Nucleotide-diphossugar_trans"/>
</dbReference>
<organism evidence="10 11">
    <name type="scientific">Candidatus Roizmanbacteria bacterium RIFCSPLOWO2_01_FULL_44_13</name>
    <dbReference type="NCBI Taxonomy" id="1802069"/>
    <lineage>
        <taxon>Bacteria</taxon>
        <taxon>Candidatus Roizmaniibacteriota</taxon>
    </lineage>
</organism>
<evidence type="ECO:0000256" key="5">
    <source>
        <dbReference type="ARBA" id="ARBA00022692"/>
    </source>
</evidence>